<gene>
    <name evidence="2" type="ORF">J2Z66_002531</name>
</gene>
<organism evidence="2 3">
    <name type="scientific">Paenibacillus eucommiae</name>
    <dbReference type="NCBI Taxonomy" id="1355755"/>
    <lineage>
        <taxon>Bacteria</taxon>
        <taxon>Bacillati</taxon>
        <taxon>Bacillota</taxon>
        <taxon>Bacilli</taxon>
        <taxon>Bacillales</taxon>
        <taxon>Paenibacillaceae</taxon>
        <taxon>Paenibacillus</taxon>
    </lineage>
</organism>
<accession>A0ABS4IV13</accession>
<feature type="transmembrane region" description="Helical" evidence="1">
    <location>
        <begin position="73"/>
        <end position="91"/>
    </location>
</feature>
<keyword evidence="3" id="KW-1185">Reference proteome</keyword>
<dbReference type="RefSeq" id="WP_209971662.1">
    <property type="nucleotide sequence ID" value="NZ_JAGGLB010000006.1"/>
</dbReference>
<keyword evidence="1" id="KW-0472">Membrane</keyword>
<keyword evidence="1" id="KW-0812">Transmembrane</keyword>
<feature type="transmembrane region" description="Helical" evidence="1">
    <location>
        <begin position="175"/>
        <end position="202"/>
    </location>
</feature>
<evidence type="ECO:0000256" key="1">
    <source>
        <dbReference type="SAM" id="Phobius"/>
    </source>
</evidence>
<name>A0ABS4IV13_9BACL</name>
<feature type="transmembrane region" description="Helical" evidence="1">
    <location>
        <begin position="49"/>
        <end position="66"/>
    </location>
</feature>
<evidence type="ECO:0000313" key="3">
    <source>
        <dbReference type="Proteomes" id="UP001519287"/>
    </source>
</evidence>
<evidence type="ECO:0000313" key="2">
    <source>
        <dbReference type="EMBL" id="MBP1990925.1"/>
    </source>
</evidence>
<reference evidence="2 3" key="1">
    <citation type="submission" date="2021-03" db="EMBL/GenBank/DDBJ databases">
        <title>Genomic Encyclopedia of Type Strains, Phase IV (KMG-IV): sequencing the most valuable type-strain genomes for metagenomic binning, comparative biology and taxonomic classification.</title>
        <authorList>
            <person name="Goeker M."/>
        </authorList>
    </citation>
    <scope>NUCLEOTIDE SEQUENCE [LARGE SCALE GENOMIC DNA]</scope>
    <source>
        <strain evidence="2 3">DSM 26048</strain>
    </source>
</reference>
<dbReference type="EMBL" id="JAGGLB010000006">
    <property type="protein sequence ID" value="MBP1990925.1"/>
    <property type="molecule type" value="Genomic_DNA"/>
</dbReference>
<sequence length="207" mass="23626">MSQSNEAQYRPEFTRHEDLIGEPFGSMHSDPYQRLQHQPYSRIPRKRKWIAGLFSIFVPGTGQFYLGLMERGLWIMLPIILDIFIIVNFGTADEVSVPLMTLFILFLPIIYFYSIFDALQSTDYINRRYELGDLMPGSPDGFKDPLQKLVRGNNLGTILIAVGVIIFMVSTKPKWFVSIFDLMGSYVGSILLIAAGAVIFFLEARKK</sequence>
<protein>
    <submittedName>
        <fullName evidence="2">TM2 domain-containing membrane protein YozV</fullName>
    </submittedName>
</protein>
<keyword evidence="1" id="KW-1133">Transmembrane helix</keyword>
<comment type="caution">
    <text evidence="2">The sequence shown here is derived from an EMBL/GenBank/DDBJ whole genome shotgun (WGS) entry which is preliminary data.</text>
</comment>
<feature type="transmembrane region" description="Helical" evidence="1">
    <location>
        <begin position="97"/>
        <end position="119"/>
    </location>
</feature>
<dbReference type="Proteomes" id="UP001519287">
    <property type="component" value="Unassembled WGS sequence"/>
</dbReference>
<proteinExistence type="predicted"/>
<feature type="transmembrane region" description="Helical" evidence="1">
    <location>
        <begin position="152"/>
        <end position="169"/>
    </location>
</feature>